<feature type="domain" description="Mce/MlaD" evidence="1">
    <location>
        <begin position="45"/>
        <end position="117"/>
    </location>
</feature>
<dbReference type="EMBL" id="BRXE01000073">
    <property type="protein sequence ID" value="GLB85123.1"/>
    <property type="molecule type" value="Genomic_DNA"/>
</dbReference>
<proteinExistence type="predicted"/>
<accession>A0A9P3UYT7</accession>
<dbReference type="InterPro" id="IPR024516">
    <property type="entry name" value="Mce_C"/>
</dbReference>
<protein>
    <recommendedName>
        <fullName evidence="6">MCE family protein</fullName>
    </recommendedName>
</protein>
<dbReference type="Pfam" id="PF11887">
    <property type="entry name" value="Mce4_CUP1"/>
    <property type="match status" value="1"/>
</dbReference>
<dbReference type="Proteomes" id="UP001064782">
    <property type="component" value="Unassembled WGS sequence"/>
</dbReference>
<dbReference type="NCBIfam" id="TIGR00996">
    <property type="entry name" value="Mtu_fam_mce"/>
    <property type="match status" value="1"/>
</dbReference>
<dbReference type="Pfam" id="PF02470">
    <property type="entry name" value="MlaD"/>
    <property type="match status" value="1"/>
</dbReference>
<dbReference type="AlphaFoldDB" id="A0A9P3UYT7"/>
<evidence type="ECO:0008006" key="6">
    <source>
        <dbReference type="Google" id="ProtNLM"/>
    </source>
</evidence>
<sequence length="352" mass="36114">MAKPTATTAALCCAAGLGAVVLYGVSDAGIQDLPLGRDAPGTAMTVTVLLPTADGITIGADVRNGQRVIGRVKSMSMAAAGASVQLSLQTDARLPKNSVARVELPSALGNPFVRLSAPTQPSGAVLDDGDVIPSNRTEVGPQIEGALATFGALLSRSGIDQLTTIVTELNKAFGGRSDKIRTLVHTFSALAAKAVAHHDEFEQAMSLAADVSASLTHDQSVVTGYLDAVPRVVAILDVQRAQLNSLFSSTTALAAVANNVLSATDLAAMVGDAGRVITTLGMYNDRLGATLATMNDFLEKFGKSVHGDYLMFDGALDIPGTIDKILTGGLLVNGTPTPAPYGLEGFLSGGLR</sequence>
<dbReference type="EMBL" id="BRZI01000007">
    <property type="protein sequence ID" value="GLD29717.1"/>
    <property type="molecule type" value="Genomic_DNA"/>
</dbReference>
<dbReference type="InterPro" id="IPR005693">
    <property type="entry name" value="Mce"/>
</dbReference>
<dbReference type="PANTHER" id="PTHR33371:SF15">
    <property type="entry name" value="LIPOPROTEIN LPRN"/>
    <property type="match status" value="1"/>
</dbReference>
<dbReference type="GO" id="GO:0005576">
    <property type="term" value="C:extracellular region"/>
    <property type="evidence" value="ECO:0007669"/>
    <property type="project" value="TreeGrafter"/>
</dbReference>
<evidence type="ECO:0000313" key="4">
    <source>
        <dbReference type="EMBL" id="GLD29717.1"/>
    </source>
</evidence>
<gene>
    <name evidence="4" type="ORF">Mkiyose1413_16000</name>
    <name evidence="3" type="ORF">SRL2020028_43790</name>
</gene>
<dbReference type="InterPro" id="IPR052336">
    <property type="entry name" value="MlaD_Phospholipid_Transporter"/>
</dbReference>
<dbReference type="RefSeq" id="WP_238305387.1">
    <property type="nucleotide sequence ID" value="NZ_BRXE01000073.1"/>
</dbReference>
<comment type="caution">
    <text evidence="4">The sequence shown here is derived from an EMBL/GenBank/DDBJ whole genome shotgun (WGS) entry which is preliminary data.</text>
</comment>
<dbReference type="Proteomes" id="UP001165663">
    <property type="component" value="Unassembled WGS sequence"/>
</dbReference>
<evidence type="ECO:0000313" key="5">
    <source>
        <dbReference type="Proteomes" id="UP001064782"/>
    </source>
</evidence>
<evidence type="ECO:0000259" key="2">
    <source>
        <dbReference type="Pfam" id="PF11887"/>
    </source>
</evidence>
<dbReference type="GeneID" id="83629649"/>
<keyword evidence="5" id="KW-1185">Reference proteome</keyword>
<evidence type="ECO:0000313" key="3">
    <source>
        <dbReference type="EMBL" id="GLB85123.1"/>
    </source>
</evidence>
<name>A0A9P3UYT7_9MYCO</name>
<feature type="domain" description="Mammalian cell entry C-terminal" evidence="2">
    <location>
        <begin position="124"/>
        <end position="308"/>
    </location>
</feature>
<evidence type="ECO:0000259" key="1">
    <source>
        <dbReference type="Pfam" id="PF02470"/>
    </source>
</evidence>
<dbReference type="PANTHER" id="PTHR33371">
    <property type="entry name" value="INTERMEMBRANE PHOSPHOLIPID TRANSPORT SYSTEM BINDING PROTEIN MLAD-RELATED"/>
    <property type="match status" value="1"/>
</dbReference>
<dbReference type="InterPro" id="IPR003399">
    <property type="entry name" value="Mce/MlaD"/>
</dbReference>
<organism evidence="4 5">
    <name type="scientific">Mycobacterium kiyosense</name>
    <dbReference type="NCBI Taxonomy" id="2871094"/>
    <lineage>
        <taxon>Bacteria</taxon>
        <taxon>Bacillati</taxon>
        <taxon>Actinomycetota</taxon>
        <taxon>Actinomycetes</taxon>
        <taxon>Mycobacteriales</taxon>
        <taxon>Mycobacteriaceae</taxon>
        <taxon>Mycobacterium</taxon>
    </lineage>
</organism>
<reference evidence="4" key="1">
    <citation type="submission" date="2022-08" db="EMBL/GenBank/DDBJ databases">
        <title>Mycobacterium kiyosense sp. nov., scotochromogenic slow-glowing species isolated from respiratory specimens.</title>
        <authorList>
            <person name="Fukano H."/>
            <person name="Kazumi Y."/>
            <person name="Sakagami N."/>
            <person name="Ato M."/>
            <person name="Mitarai S."/>
            <person name="Hoshino Y."/>
        </authorList>
    </citation>
    <scope>NUCLEOTIDE SEQUENCE</scope>
    <source>
        <strain evidence="4">1413</strain>
        <strain evidence="3">SRL2020-028</strain>
    </source>
</reference>